<dbReference type="Gene3D" id="1.20.120.1750">
    <property type="match status" value="1"/>
</dbReference>
<evidence type="ECO:0000313" key="2">
    <source>
        <dbReference type="Proteomes" id="UP000675881"/>
    </source>
</evidence>
<dbReference type="InterPro" id="IPR014001">
    <property type="entry name" value="Helicase_ATP-bd"/>
</dbReference>
<dbReference type="GO" id="GO:0016787">
    <property type="term" value="F:hydrolase activity"/>
    <property type="evidence" value="ECO:0007669"/>
    <property type="project" value="UniProtKB-KW"/>
</dbReference>
<dbReference type="PANTHER" id="PTHR18934:SF81">
    <property type="entry name" value="ATP-DEPENDENT RNA HELICASE DEAH11, CHLOROPLASTIC-RELATED"/>
    <property type="match status" value="1"/>
</dbReference>
<protein>
    <submittedName>
        <fullName evidence="1">DHX8</fullName>
        <ecNumber evidence="1">3.6.4.13</ecNumber>
    </submittedName>
</protein>
<accession>A0A7R8CVW4</accession>
<dbReference type="Pfam" id="PF26200">
    <property type="entry name" value="Rcat_RNF216"/>
    <property type="match status" value="1"/>
</dbReference>
<keyword evidence="1" id="KW-0378">Hydrolase</keyword>
<dbReference type="SUPFAM" id="SSF57850">
    <property type="entry name" value="RING/U-box"/>
    <property type="match status" value="1"/>
</dbReference>
<dbReference type="SMART" id="SM00487">
    <property type="entry name" value="DEXDc"/>
    <property type="match status" value="1"/>
</dbReference>
<sequence length="1355" mass="155363">MTTFQALLTELRTQFQHENEEIKNKIKDVEESLEWNEVPRGRGSKEFRMLNTREAKLKTIHTLREQLINNADEMEEFQRTLQEILTNPENMVPKLHREIQTFKKHLPIYRFRSQIMDTVQNYDVTILVADTGSGKSTLLPQFLHDHNEKHVIYCAQPRRLAANALADYTRECLDVGNEGSAVAVDYSSWDTTYKLGTSRIVYTTNFGLLHKWRKDKYLSDVDIVVIDEAHERNLATDLLLGIMKEVITAKYTRNNPIKLVIMSATIDPSIFYNFFAQDTTRVKNLSIPGKTFPINIIYNNEPISDNPREYLERTLKKIKEIVHENEVGDILAFLATPAEIDECVDNLEDHFQKMERNIKAYPLHGNVESETQRALFKKDLNINEQRVILATKIAETSVTLPDISFVVDSGRQKEYIYDLIKNIGELSLCRISKSSGIQRAGRAGRVGPGVCYRLYTLKDFDDFVSCQSPQIKCLPLDQSLLSLFDLGFSSPSSFHFIDPPDPAAIKVGITSLVSLNALDEIKTVEEGNVSYQLTTIGHKMAKFNIDPRLSHLIVNTIELERDYIYEILVICGMVSFGGNIFYRYGNIEAADIQKLKFCHPSGDFITMLEAYKRWIIVPNNEQGVWSKKNFVSPKALHSVRKFVSRSIKQIEKTYRSYNFANLKAHNFNHTNCYDTILKLIYNSFKRSVGIFAGHYKTGYLSPVTCEKMVLHGSSSINKLSCELPQYICFDKVMTTTKTFIFHASAVKPEWIEDKDSLYTQFVKSSMVEHYTDFPKLGSKFLRYKIIRNIKSETPRLQESIKNNSLVKQVTSFYDIYVHIERGQIDACCHPENKSILITLLNEIIENNVQMAKSEHMEIPVFGTKIFINLGLFGIVSEITIPGNFLSITLPLYNYSPDEVKEWVEMITALNSMPQFQLNVRNPYEPELTSNQNGSGRFRTELIKCVEDLLGDTLKQNMGLSVIDNTKKKGKDEVLIETYSLYFANQVMEKISTQKMKYHSNVSLKSSWTVPNKVIHLLKKEITKLFKSDCKFDPRERNTRVEVFKKQLSFPLKQDDLWNEEECSSLLQGVPFSRAEVPVLFHCYSHQENLGKVEKNCQVAIVEDIISQDYSLRIFGYPSATEKAIEEIERCLDNLQIINTDISFDKCKGRAGVLLQFLKIYGTNLFKLKNNKGITSVDIKLSERVIRICGEKQVIPKIEAEIQKVIDNCPDIENIDEDDVCSICYLVPERNDMYRFDLCGHLVCHHECLKLLMSTSEFPLVCPREECDVGITVQDIIILIALQSIDICTRWVKKNDIKELIRKGVLKLCPNCKAPIEKNGGCLLISCRCGACLCWFCMIDFLSASAVYSHKCHVPR</sequence>
<dbReference type="GO" id="GO:0003723">
    <property type="term" value="F:RNA binding"/>
    <property type="evidence" value="ECO:0007669"/>
    <property type="project" value="TreeGrafter"/>
</dbReference>
<dbReference type="CDD" id="cd17917">
    <property type="entry name" value="DEXHc_RHA-like"/>
    <property type="match status" value="1"/>
</dbReference>
<dbReference type="InterPro" id="IPR001650">
    <property type="entry name" value="Helicase_C-like"/>
</dbReference>
<gene>
    <name evidence="1" type="ORF">LSAA_10818</name>
</gene>
<proteinExistence type="predicted"/>
<dbReference type="SMART" id="SM00847">
    <property type="entry name" value="HA2"/>
    <property type="match status" value="1"/>
</dbReference>
<evidence type="ECO:0000313" key="1">
    <source>
        <dbReference type="EMBL" id="CAF2947179.1"/>
    </source>
</evidence>
<dbReference type="Pfam" id="PF00271">
    <property type="entry name" value="Helicase_C"/>
    <property type="match status" value="1"/>
</dbReference>
<dbReference type="PANTHER" id="PTHR18934">
    <property type="entry name" value="ATP-DEPENDENT RNA HELICASE"/>
    <property type="match status" value="1"/>
</dbReference>
<dbReference type="Gene3D" id="1.20.120.1080">
    <property type="match status" value="1"/>
</dbReference>
<dbReference type="GO" id="GO:0005524">
    <property type="term" value="F:ATP binding"/>
    <property type="evidence" value="ECO:0007669"/>
    <property type="project" value="InterPro"/>
</dbReference>
<keyword evidence="2" id="KW-1185">Reference proteome</keyword>
<dbReference type="Pfam" id="PF00270">
    <property type="entry name" value="DEAD"/>
    <property type="match status" value="1"/>
</dbReference>
<dbReference type="EMBL" id="HG994584">
    <property type="protein sequence ID" value="CAF2947179.1"/>
    <property type="molecule type" value="Genomic_DNA"/>
</dbReference>
<dbReference type="OrthoDB" id="1431934at2759"/>
<organism evidence="1 2">
    <name type="scientific">Lepeophtheirus salmonis</name>
    <name type="common">Salmon louse</name>
    <name type="synonym">Caligus salmonis</name>
    <dbReference type="NCBI Taxonomy" id="72036"/>
    <lineage>
        <taxon>Eukaryota</taxon>
        <taxon>Metazoa</taxon>
        <taxon>Ecdysozoa</taxon>
        <taxon>Arthropoda</taxon>
        <taxon>Crustacea</taxon>
        <taxon>Multicrustacea</taxon>
        <taxon>Hexanauplia</taxon>
        <taxon>Copepoda</taxon>
        <taxon>Siphonostomatoida</taxon>
        <taxon>Caligidae</taxon>
        <taxon>Lepeophtheirus</taxon>
    </lineage>
</organism>
<dbReference type="GO" id="GO:0003724">
    <property type="term" value="F:RNA helicase activity"/>
    <property type="evidence" value="ECO:0007669"/>
    <property type="project" value="UniProtKB-EC"/>
</dbReference>
<dbReference type="SUPFAM" id="SSF52540">
    <property type="entry name" value="P-loop containing nucleoside triphosphate hydrolases"/>
    <property type="match status" value="1"/>
</dbReference>
<dbReference type="CDD" id="cd18791">
    <property type="entry name" value="SF2_C_RHA"/>
    <property type="match status" value="1"/>
</dbReference>
<name>A0A7R8CVW4_LEPSM</name>
<dbReference type="EC" id="3.6.4.13" evidence="1"/>
<dbReference type="InterPro" id="IPR007502">
    <property type="entry name" value="Helicase-assoc_dom"/>
</dbReference>
<dbReference type="InterPro" id="IPR011545">
    <property type="entry name" value="DEAD/DEAH_box_helicase_dom"/>
</dbReference>
<dbReference type="PROSITE" id="PS51192">
    <property type="entry name" value="HELICASE_ATP_BIND_1"/>
    <property type="match status" value="1"/>
</dbReference>
<reference evidence="1" key="1">
    <citation type="submission" date="2021-02" db="EMBL/GenBank/DDBJ databases">
        <authorList>
            <person name="Bekaert M."/>
        </authorList>
    </citation>
    <scope>NUCLEOTIDE SEQUENCE</scope>
    <source>
        <strain evidence="1">IoA-00</strain>
    </source>
</reference>
<dbReference type="Proteomes" id="UP000675881">
    <property type="component" value="Chromosome 5"/>
</dbReference>
<dbReference type="InterPro" id="IPR027417">
    <property type="entry name" value="P-loop_NTPase"/>
</dbReference>
<dbReference type="Gene3D" id="3.40.50.300">
    <property type="entry name" value="P-loop containing nucleotide triphosphate hydrolases"/>
    <property type="match status" value="2"/>
</dbReference>
<dbReference type="PROSITE" id="PS51194">
    <property type="entry name" value="HELICASE_CTER"/>
    <property type="match status" value="1"/>
</dbReference>
<dbReference type="SMART" id="SM00490">
    <property type="entry name" value="HELICc"/>
    <property type="match status" value="1"/>
</dbReference>